<feature type="domain" description="F-box" evidence="1">
    <location>
        <begin position="127"/>
        <end position="174"/>
    </location>
</feature>
<dbReference type="Pfam" id="PF00646">
    <property type="entry name" value="F-box"/>
    <property type="match status" value="1"/>
</dbReference>
<dbReference type="EMBL" id="WUAV01000002">
    <property type="protein sequence ID" value="KAF1764952.1"/>
    <property type="molecule type" value="Genomic_DNA"/>
</dbReference>
<dbReference type="CTD" id="9821867"/>
<dbReference type="InterPro" id="IPR036047">
    <property type="entry name" value="F-box-like_dom_sf"/>
</dbReference>
<dbReference type="InterPro" id="IPR001810">
    <property type="entry name" value="F-box_dom"/>
</dbReference>
<dbReference type="KEGG" id="crq:GCK72_004903"/>
<dbReference type="SUPFAM" id="SSF81383">
    <property type="entry name" value="F-box domain"/>
    <property type="match status" value="1"/>
</dbReference>
<reference evidence="2 3" key="1">
    <citation type="submission" date="2019-12" db="EMBL/GenBank/DDBJ databases">
        <title>Chromosome-level assembly of the Caenorhabditis remanei genome.</title>
        <authorList>
            <person name="Teterina A.A."/>
            <person name="Willis J.H."/>
            <person name="Phillips P.C."/>
        </authorList>
    </citation>
    <scope>NUCLEOTIDE SEQUENCE [LARGE SCALE GENOMIC DNA]</scope>
    <source>
        <strain evidence="2 3">PX506</strain>
        <tissue evidence="2">Whole organism</tissue>
    </source>
</reference>
<dbReference type="Pfam" id="PF01827">
    <property type="entry name" value="FTH"/>
    <property type="match status" value="1"/>
</dbReference>
<dbReference type="PROSITE" id="PS50181">
    <property type="entry name" value="FBOX"/>
    <property type="match status" value="1"/>
</dbReference>
<dbReference type="GeneID" id="9821867"/>
<dbReference type="InterPro" id="IPR002900">
    <property type="entry name" value="DUF38/FTH_CAE_spp"/>
</dbReference>
<dbReference type="CDD" id="cd22150">
    <property type="entry name" value="F-box_CeFBXA-like"/>
    <property type="match status" value="1"/>
</dbReference>
<dbReference type="InterPro" id="IPR040161">
    <property type="entry name" value="FB224"/>
</dbReference>
<organism evidence="2 3">
    <name type="scientific">Caenorhabditis remanei</name>
    <name type="common">Caenorhabditis vulgaris</name>
    <dbReference type="NCBI Taxonomy" id="31234"/>
    <lineage>
        <taxon>Eukaryota</taxon>
        <taxon>Metazoa</taxon>
        <taxon>Ecdysozoa</taxon>
        <taxon>Nematoda</taxon>
        <taxon>Chromadorea</taxon>
        <taxon>Rhabditida</taxon>
        <taxon>Rhabditina</taxon>
        <taxon>Rhabditomorpha</taxon>
        <taxon>Rhabditoidea</taxon>
        <taxon>Rhabditidae</taxon>
        <taxon>Peloderinae</taxon>
        <taxon>Caenorhabditis</taxon>
    </lineage>
</organism>
<evidence type="ECO:0000313" key="3">
    <source>
        <dbReference type="Proteomes" id="UP000483820"/>
    </source>
</evidence>
<dbReference type="Proteomes" id="UP000483820">
    <property type="component" value="Chromosome II"/>
</dbReference>
<dbReference type="RefSeq" id="XP_003117279.2">
    <property type="nucleotide sequence ID" value="XM_003117231.2"/>
</dbReference>
<dbReference type="PANTHER" id="PTHR23015:SF4">
    <property type="entry name" value="DUF38 DOMAIN-CONTAINING PROTEIN-RELATED"/>
    <property type="match status" value="1"/>
</dbReference>
<comment type="caution">
    <text evidence="2">The sequence shown here is derived from an EMBL/GenBank/DDBJ whole genome shotgun (WGS) entry which is preliminary data.</text>
</comment>
<evidence type="ECO:0000313" key="2">
    <source>
        <dbReference type="EMBL" id="KAF1764952.1"/>
    </source>
</evidence>
<sequence>MDDRPPLSEIELKTLCLYNIHQWKTAEKTYENYKKVCSCPSKIEKLSAANFKRLFNQYSKEYLFMSENGFHLPHYCSQICVHSDFVEGISQKRSYEKIREAFKEGAVGKETVEYFYDGFQSRAAAKHLQFSDLPFDTLRVVVKKLDLKSILNLRNVSRDLRMIVDEQKPSYKNIRIEYFTSSYIIVEFNEQYVLYTADVHLPRIPLTKKIVRSDFKNIAFKDLRFAFRNPEIRLDTLHIRYTALKFEYRLSRFLYSLKYQIHVKHCSIDFGNEKDVKTILQRMKPKVLNKLTLRRVSPDRSAEDNEIHYISFDYVSRMDQWKQVEHVEVEKAKVLSIEKFFHLKRFEIEVESIPMENLRRLINAASHSTNFESCRIYTDEYLDVGFIAAGLKLQPAPWNCDNSHFYEIPETKSVLNFYLSRNMIHIIKK</sequence>
<accession>A0A6A5HFK2</accession>
<protein>
    <recommendedName>
        <fullName evidence="1">F-box domain-containing protein</fullName>
    </recommendedName>
</protein>
<proteinExistence type="predicted"/>
<gene>
    <name evidence="2" type="ORF">GCK72_004903</name>
</gene>
<dbReference type="PANTHER" id="PTHR23015">
    <property type="entry name" value="UNCHARACTERIZED C.ELEGANS PROTEIN"/>
    <property type="match status" value="1"/>
</dbReference>
<dbReference type="AlphaFoldDB" id="A0A6A5HFK2"/>
<dbReference type="GO" id="GO:0045087">
    <property type="term" value="P:innate immune response"/>
    <property type="evidence" value="ECO:0007669"/>
    <property type="project" value="TreeGrafter"/>
</dbReference>
<dbReference type="SMART" id="SM00256">
    <property type="entry name" value="FBOX"/>
    <property type="match status" value="1"/>
</dbReference>
<name>A0A6A5HFK2_CAERE</name>
<evidence type="ECO:0000259" key="1">
    <source>
        <dbReference type="PROSITE" id="PS50181"/>
    </source>
</evidence>